<keyword evidence="2" id="KW-0863">Zinc-finger</keyword>
<evidence type="ECO:0000256" key="3">
    <source>
        <dbReference type="ARBA" id="ARBA00022833"/>
    </source>
</evidence>
<dbReference type="InterPro" id="IPR047506">
    <property type="entry name" value="UBR7-like_UBR-box"/>
</dbReference>
<evidence type="ECO:0000256" key="6">
    <source>
        <dbReference type="SAM" id="SignalP"/>
    </source>
</evidence>
<dbReference type="SMART" id="SM00396">
    <property type="entry name" value="ZnF_UBR1"/>
    <property type="match status" value="1"/>
</dbReference>
<feature type="domain" description="UBR-type" evidence="7">
    <location>
        <begin position="79"/>
        <end position="151"/>
    </location>
</feature>
<feature type="zinc finger region" description="UBR-type" evidence="4">
    <location>
        <begin position="79"/>
        <end position="151"/>
    </location>
</feature>
<evidence type="ECO:0000256" key="2">
    <source>
        <dbReference type="ARBA" id="ARBA00022771"/>
    </source>
</evidence>
<dbReference type="CDD" id="cd19677">
    <property type="entry name" value="UBR-box_UBR7"/>
    <property type="match status" value="1"/>
</dbReference>
<sequence length="406" mass="46159">MKFYMLLVLGFGMSLKESPMSDEMKSKEEESQRNGKEEDEEHDEDEDNGEEIITLGDLAQDMQDLEEDAKAVLGPADDKHCTYLQGSMKRQALYACQTCSQGSEPAGVCLACSYACHADHQLVELYTKRNFRCDCSVSAKFPSNKCKLEPTHDDVNEQNKYNHNFRGLYCVCSRPYPDPEDTVDDEQFQCIVCEDWFHGRHLKADGTRIENEFDELICFRCTRKFPFLLKYASFSVNVLPPPKEYKEDTGEEVKLNGSDSKNNLEDSTAANGAAEGSNTCTVVTKSDVKVESADVHLPASPFDKEMYENLDLKFLLSNEDTVAFYESQGAHKSTPDRMAADFSRLPRAGVLETIYAYNTMKTELAEYLKKFAENKKVVREDDIKEFFEELKARKRTRTNAYQSSCS</sequence>
<dbReference type="EMBL" id="LR902277">
    <property type="protein sequence ID" value="CAD7250274.1"/>
    <property type="molecule type" value="Genomic_DNA"/>
</dbReference>
<dbReference type="PROSITE" id="PS51157">
    <property type="entry name" value="ZF_UBR"/>
    <property type="match status" value="1"/>
</dbReference>
<gene>
    <name evidence="8" type="ORF">DSTB1V02_LOCUS10054</name>
</gene>
<accession>A0A7R9AA06</accession>
<keyword evidence="9" id="KW-1185">Reference proteome</keyword>
<dbReference type="Pfam" id="PF02207">
    <property type="entry name" value="zf-UBR"/>
    <property type="match status" value="1"/>
</dbReference>
<dbReference type="GO" id="GO:0061630">
    <property type="term" value="F:ubiquitin protein ligase activity"/>
    <property type="evidence" value="ECO:0007669"/>
    <property type="project" value="InterPro"/>
</dbReference>
<dbReference type="CDD" id="cd15542">
    <property type="entry name" value="PHD_UBR7"/>
    <property type="match status" value="1"/>
</dbReference>
<feature type="compositionally biased region" description="Basic and acidic residues" evidence="5">
    <location>
        <begin position="22"/>
        <end position="36"/>
    </location>
</feature>
<keyword evidence="6" id="KW-0732">Signal</keyword>
<dbReference type="InterPro" id="IPR013083">
    <property type="entry name" value="Znf_RING/FYVE/PHD"/>
</dbReference>
<dbReference type="PANTHER" id="PTHR13513:SF9">
    <property type="entry name" value="E3 UBIQUITIN-PROTEIN LIGASE UBR7-RELATED"/>
    <property type="match status" value="1"/>
</dbReference>
<evidence type="ECO:0000256" key="1">
    <source>
        <dbReference type="ARBA" id="ARBA00022723"/>
    </source>
</evidence>
<dbReference type="EMBL" id="CAJPEV010002760">
    <property type="protein sequence ID" value="CAG0897963.1"/>
    <property type="molecule type" value="Genomic_DNA"/>
</dbReference>
<feature type="signal peptide" evidence="6">
    <location>
        <begin position="1"/>
        <end position="16"/>
    </location>
</feature>
<evidence type="ECO:0000313" key="8">
    <source>
        <dbReference type="EMBL" id="CAD7250274.1"/>
    </source>
</evidence>
<dbReference type="SUPFAM" id="SSF57903">
    <property type="entry name" value="FYVE/PHD zinc finger"/>
    <property type="match status" value="1"/>
</dbReference>
<feature type="region of interest" description="Disordered" evidence="5">
    <location>
        <begin position="17"/>
        <end position="50"/>
    </location>
</feature>
<reference evidence="8" key="1">
    <citation type="submission" date="2020-11" db="EMBL/GenBank/DDBJ databases">
        <authorList>
            <person name="Tran Van P."/>
        </authorList>
    </citation>
    <scope>NUCLEOTIDE SEQUENCE</scope>
</reference>
<evidence type="ECO:0000256" key="5">
    <source>
        <dbReference type="SAM" id="MobiDB-lite"/>
    </source>
</evidence>
<evidence type="ECO:0000256" key="4">
    <source>
        <dbReference type="PROSITE-ProRule" id="PRU00508"/>
    </source>
</evidence>
<keyword evidence="3" id="KW-0862">Zinc</keyword>
<dbReference type="GO" id="GO:0008270">
    <property type="term" value="F:zinc ion binding"/>
    <property type="evidence" value="ECO:0007669"/>
    <property type="project" value="UniProtKB-KW"/>
</dbReference>
<dbReference type="InterPro" id="IPR003126">
    <property type="entry name" value="Znf_UBR"/>
</dbReference>
<protein>
    <recommendedName>
        <fullName evidence="7">UBR-type domain-containing protein</fullName>
    </recommendedName>
</protein>
<name>A0A7R9AA06_9CRUS</name>
<dbReference type="AlphaFoldDB" id="A0A7R9AA06"/>
<dbReference type="Gene3D" id="3.30.40.10">
    <property type="entry name" value="Zinc/RING finger domain, C3HC4 (zinc finger)"/>
    <property type="match status" value="1"/>
</dbReference>
<dbReference type="GO" id="GO:0005737">
    <property type="term" value="C:cytoplasm"/>
    <property type="evidence" value="ECO:0007669"/>
    <property type="project" value="TreeGrafter"/>
</dbReference>
<feature type="compositionally biased region" description="Acidic residues" evidence="5">
    <location>
        <begin position="37"/>
        <end position="50"/>
    </location>
</feature>
<dbReference type="InterPro" id="IPR011011">
    <property type="entry name" value="Znf_FYVE_PHD"/>
</dbReference>
<feature type="chain" id="PRO_5036402766" description="UBR-type domain-containing protein" evidence="6">
    <location>
        <begin position="17"/>
        <end position="406"/>
    </location>
</feature>
<feature type="compositionally biased region" description="Polar residues" evidence="5">
    <location>
        <begin position="257"/>
        <end position="276"/>
    </location>
</feature>
<feature type="region of interest" description="Disordered" evidence="5">
    <location>
        <begin position="242"/>
        <end position="276"/>
    </location>
</feature>
<evidence type="ECO:0000259" key="7">
    <source>
        <dbReference type="PROSITE" id="PS51157"/>
    </source>
</evidence>
<dbReference type="PANTHER" id="PTHR13513">
    <property type="entry name" value="E3 UBIQUITIN-PROTEIN LIGASE UBR7"/>
    <property type="match status" value="1"/>
</dbReference>
<organism evidence="8">
    <name type="scientific">Darwinula stevensoni</name>
    <dbReference type="NCBI Taxonomy" id="69355"/>
    <lineage>
        <taxon>Eukaryota</taxon>
        <taxon>Metazoa</taxon>
        <taxon>Ecdysozoa</taxon>
        <taxon>Arthropoda</taxon>
        <taxon>Crustacea</taxon>
        <taxon>Oligostraca</taxon>
        <taxon>Ostracoda</taxon>
        <taxon>Podocopa</taxon>
        <taxon>Podocopida</taxon>
        <taxon>Darwinulocopina</taxon>
        <taxon>Darwinuloidea</taxon>
        <taxon>Darwinulidae</taxon>
        <taxon>Darwinula</taxon>
    </lineage>
</organism>
<feature type="compositionally biased region" description="Basic and acidic residues" evidence="5">
    <location>
        <begin position="243"/>
        <end position="254"/>
    </location>
</feature>
<dbReference type="InterPro" id="IPR040204">
    <property type="entry name" value="UBR7"/>
</dbReference>
<dbReference type="Proteomes" id="UP000677054">
    <property type="component" value="Unassembled WGS sequence"/>
</dbReference>
<proteinExistence type="predicted"/>
<evidence type="ECO:0000313" key="9">
    <source>
        <dbReference type="Proteomes" id="UP000677054"/>
    </source>
</evidence>
<dbReference type="OrthoDB" id="10262564at2759"/>
<keyword evidence="1" id="KW-0479">Metal-binding</keyword>